<dbReference type="RefSeq" id="WP_194027979.1">
    <property type="nucleotide sequence ID" value="NZ_JADEWZ010000003.1"/>
</dbReference>
<dbReference type="SMART" id="SM00240">
    <property type="entry name" value="FHA"/>
    <property type="match status" value="1"/>
</dbReference>
<comment type="caution">
    <text evidence="2">The sequence shown here is derived from an EMBL/GenBank/DDBJ whole genome shotgun (WGS) entry which is preliminary data.</text>
</comment>
<name>A0A8J7B807_9CYAN</name>
<dbReference type="SUPFAM" id="SSF49879">
    <property type="entry name" value="SMAD/FHA domain"/>
    <property type="match status" value="1"/>
</dbReference>
<evidence type="ECO:0000313" key="2">
    <source>
        <dbReference type="EMBL" id="MBE9114895.1"/>
    </source>
</evidence>
<keyword evidence="3" id="KW-1185">Reference proteome</keyword>
<organism evidence="2 3">
    <name type="scientific">Lusitaniella coriacea LEGE 07157</name>
    <dbReference type="NCBI Taxonomy" id="945747"/>
    <lineage>
        <taxon>Bacteria</taxon>
        <taxon>Bacillati</taxon>
        <taxon>Cyanobacteriota</taxon>
        <taxon>Cyanophyceae</taxon>
        <taxon>Spirulinales</taxon>
        <taxon>Lusitaniellaceae</taxon>
        <taxon>Lusitaniella</taxon>
    </lineage>
</organism>
<dbReference type="InterPro" id="IPR008984">
    <property type="entry name" value="SMAD_FHA_dom_sf"/>
</dbReference>
<dbReference type="AlphaFoldDB" id="A0A8J7B807"/>
<accession>A0A8J7B807</accession>
<sequence length="142" mass="16129">MAARPAKSDLEHYLIVEDDRGRKGISLKEASYRIGREKNSDIHLSSQFVSRRHATLNRRVREDGTSYYQIVDGDGEGRTSVNGLLINGRKLESHNLKHGDEIVFGPQVFAIYQLKERDLFPTVPPDDPFDITLIDPGMMMDD</sequence>
<dbReference type="InterPro" id="IPR000253">
    <property type="entry name" value="FHA_dom"/>
</dbReference>
<dbReference type="Pfam" id="PF00498">
    <property type="entry name" value="FHA"/>
    <property type="match status" value="1"/>
</dbReference>
<dbReference type="EMBL" id="JADEWZ010000003">
    <property type="protein sequence ID" value="MBE9114895.1"/>
    <property type="molecule type" value="Genomic_DNA"/>
</dbReference>
<evidence type="ECO:0000313" key="3">
    <source>
        <dbReference type="Proteomes" id="UP000654482"/>
    </source>
</evidence>
<gene>
    <name evidence="2" type="ORF">IQ249_03190</name>
</gene>
<feature type="domain" description="FHA" evidence="1">
    <location>
        <begin position="32"/>
        <end position="91"/>
    </location>
</feature>
<reference evidence="2" key="1">
    <citation type="submission" date="2020-10" db="EMBL/GenBank/DDBJ databases">
        <authorList>
            <person name="Castelo-Branco R."/>
            <person name="Eusebio N."/>
            <person name="Adriana R."/>
            <person name="Vieira A."/>
            <person name="Brugerolle De Fraissinette N."/>
            <person name="Rezende De Castro R."/>
            <person name="Schneider M.P."/>
            <person name="Vasconcelos V."/>
            <person name="Leao P.N."/>
        </authorList>
    </citation>
    <scope>NUCLEOTIDE SEQUENCE</scope>
    <source>
        <strain evidence="2">LEGE 07157</strain>
    </source>
</reference>
<protein>
    <submittedName>
        <fullName evidence="2">FHA domain-containing protein</fullName>
    </submittedName>
</protein>
<evidence type="ECO:0000259" key="1">
    <source>
        <dbReference type="PROSITE" id="PS50006"/>
    </source>
</evidence>
<proteinExistence type="predicted"/>
<dbReference type="Proteomes" id="UP000654482">
    <property type="component" value="Unassembled WGS sequence"/>
</dbReference>
<dbReference type="PROSITE" id="PS50006">
    <property type="entry name" value="FHA_DOMAIN"/>
    <property type="match status" value="1"/>
</dbReference>
<dbReference type="Gene3D" id="2.60.200.20">
    <property type="match status" value="1"/>
</dbReference>